<proteinExistence type="predicted"/>
<dbReference type="EMBL" id="CP002461">
    <property type="protein sequence ID" value="AEN99184.1"/>
    <property type="molecule type" value="Genomic_DNA"/>
</dbReference>
<dbReference type="HOGENOM" id="CLU_071037_0_1_9"/>
<dbReference type="PANTHER" id="PTHR38451">
    <property type="entry name" value="TRNA (ADENINE(22)-N(1))-METHYLTRANSFERASE"/>
    <property type="match status" value="1"/>
</dbReference>
<dbReference type="PIRSF" id="PIRSF018637">
    <property type="entry name" value="TrmK"/>
    <property type="match status" value="1"/>
</dbReference>
<evidence type="ECO:0000313" key="2">
    <source>
        <dbReference type="Proteomes" id="UP000001285"/>
    </source>
</evidence>
<keyword evidence="2" id="KW-1185">Reference proteome</keyword>
<dbReference type="Gene3D" id="3.40.50.150">
    <property type="entry name" value="Vaccinia Virus protein VP39"/>
    <property type="match status" value="1"/>
</dbReference>
<dbReference type="AlphaFoldDB" id="G2KU75"/>
<dbReference type="GO" id="GO:0160105">
    <property type="term" value="F:tRNA (adenine(22)-N1)-methyltransferase activity"/>
    <property type="evidence" value="ECO:0007669"/>
    <property type="project" value="InterPro"/>
</dbReference>
<dbReference type="InterPro" id="IPR029063">
    <property type="entry name" value="SAM-dependent_MTases_sf"/>
</dbReference>
<dbReference type="SUPFAM" id="SSF53335">
    <property type="entry name" value="S-adenosyl-L-methionine-dependent methyltransferases"/>
    <property type="match status" value="1"/>
</dbReference>
<accession>G2KU75</accession>
<name>G2KU75_FRUST</name>
<evidence type="ECO:0000313" key="1">
    <source>
        <dbReference type="EMBL" id="AEN99184.1"/>
    </source>
</evidence>
<dbReference type="Proteomes" id="UP000001285">
    <property type="component" value="Chromosome"/>
</dbReference>
<sequence length="242" mass="27352">MRKYRGDNMDAKHLSKRMQAVADLVPKSDTVADIGSDHAYLPAYLLEQGIVKRAIAGEVVKGPFENAQSEIINQNLSDQMEARMGDGLDVIESDDLVNTITIAGMGGELITDILERGKAKLTMHPVLVLQANVDENTVRKWLANHQYEITGENIVYDAGHYYEMFRAEYVEHKISYSHEELDFGPLLLKEKSDVFKAKWNNKLSKNQFILDKLLISKSHPIEKIKKIKTTITEIEGVLNDHS</sequence>
<gene>
    <name evidence="1" type="primary">yqfN</name>
    <name evidence="1" type="ordered locus">LSA_07710</name>
</gene>
<dbReference type="PANTHER" id="PTHR38451:SF1">
    <property type="entry name" value="TRNA (ADENINE(22)-N(1))-METHYLTRANSFERASE"/>
    <property type="match status" value="1"/>
</dbReference>
<dbReference type="STRING" id="714313.LSA_07710"/>
<dbReference type="InterPro" id="IPR006901">
    <property type="entry name" value="TrmK"/>
</dbReference>
<reference evidence="1 2" key="1">
    <citation type="journal article" date="2011" name="Microb. Cell Fact.">
        <title>Genomic analysis reveals Lactobacillus sanfranciscensis as stable element in traditional sourdoughs.</title>
        <authorList>
            <person name="Vogel R.F."/>
            <person name="Pavlovic M."/>
            <person name="Ehrmann M.A."/>
            <person name="Wiezer A."/>
            <person name="Liesegang H."/>
            <person name="Offschanka S."/>
            <person name="Voget S."/>
            <person name="Angelov A."/>
            <person name="Bocker G."/>
            <person name="Liebl W."/>
        </authorList>
    </citation>
    <scope>NUCLEOTIDE SEQUENCE [LARGE SCALE GENOMIC DNA]</scope>
    <source>
        <strain evidence="1 2">TMW 1.1304</strain>
    </source>
</reference>
<dbReference type="Gene3D" id="1.10.287.1890">
    <property type="match status" value="1"/>
</dbReference>
<dbReference type="Pfam" id="PF04816">
    <property type="entry name" value="TrmK"/>
    <property type="match status" value="1"/>
</dbReference>
<dbReference type="eggNOG" id="COG2384">
    <property type="taxonomic scope" value="Bacteria"/>
</dbReference>
<dbReference type="KEGG" id="lsn:LSA_07710"/>
<protein>
    <submittedName>
        <fullName evidence="1">Uncharacterized protein yqfN</fullName>
    </submittedName>
</protein>
<organism evidence="1 2">
    <name type="scientific">Fructilactobacillus sanfranciscensis (strain TMW 1.1304)</name>
    <name type="common">Lactobacillus sanfranciscensis</name>
    <dbReference type="NCBI Taxonomy" id="714313"/>
    <lineage>
        <taxon>Bacteria</taxon>
        <taxon>Bacillati</taxon>
        <taxon>Bacillota</taxon>
        <taxon>Bacilli</taxon>
        <taxon>Lactobacillales</taxon>
        <taxon>Lactobacillaceae</taxon>
        <taxon>Fructilactobacillus</taxon>
    </lineage>
</organism>